<gene>
    <name evidence="1" type="ORF">LCGC14_2795330</name>
</gene>
<comment type="caution">
    <text evidence="1">The sequence shown here is derived from an EMBL/GenBank/DDBJ whole genome shotgun (WGS) entry which is preliminary data.</text>
</comment>
<name>A0A0F9AXZ7_9ZZZZ</name>
<organism evidence="1">
    <name type="scientific">marine sediment metagenome</name>
    <dbReference type="NCBI Taxonomy" id="412755"/>
    <lineage>
        <taxon>unclassified sequences</taxon>
        <taxon>metagenomes</taxon>
        <taxon>ecological metagenomes</taxon>
    </lineage>
</organism>
<dbReference type="EMBL" id="LAZR01052314">
    <property type="protein sequence ID" value="KKK83244.1"/>
    <property type="molecule type" value="Genomic_DNA"/>
</dbReference>
<accession>A0A0F9AXZ7</accession>
<evidence type="ECO:0000313" key="1">
    <source>
        <dbReference type="EMBL" id="KKK83244.1"/>
    </source>
</evidence>
<sequence>MDPFEYFASRDPVIKKKYDALRDFYYHMENADFVAKKYGYTLSTFYSLTKDFRRFLNQNPQEDYFFLSKHQGRKHKEPEAGVDQLIIDMRKKNYSAEDILQSLQATGKSISYQYVYQLLRSEGFAKLPRRDKQEKASLETPKLKAPVSEPISLQKESFITSSAGLLCFLPYIHKYDIGKLIEDSGYPATKQISTQLSIMSFLALKLNNIRRYSCDDLWCMDRGCGLFAGLNVLPKNAWFSSYSHRVIRETNLAFLKGLHQIWIDNGLLSNTSNLDFTTIPYWGDDSHLENNWSGKRNKALSSMLAVLAQDPDSGIIDYGDADIRHKNESDVVLEYLDFYRQTTSGKQDLKYLVFDSKFTNYENLSR</sequence>
<feature type="non-terminal residue" evidence="1">
    <location>
        <position position="366"/>
    </location>
</feature>
<reference evidence="1" key="1">
    <citation type="journal article" date="2015" name="Nature">
        <title>Complex archaea that bridge the gap between prokaryotes and eukaryotes.</title>
        <authorList>
            <person name="Spang A."/>
            <person name="Saw J.H."/>
            <person name="Jorgensen S.L."/>
            <person name="Zaremba-Niedzwiedzka K."/>
            <person name="Martijn J."/>
            <person name="Lind A.E."/>
            <person name="van Eijk R."/>
            <person name="Schleper C."/>
            <person name="Guy L."/>
            <person name="Ettema T.J."/>
        </authorList>
    </citation>
    <scope>NUCLEOTIDE SEQUENCE</scope>
</reference>
<dbReference type="AlphaFoldDB" id="A0A0F9AXZ7"/>
<proteinExistence type="predicted"/>
<protein>
    <submittedName>
        <fullName evidence="1">Uncharacterized protein</fullName>
    </submittedName>
</protein>